<evidence type="ECO:0000256" key="1">
    <source>
        <dbReference type="ARBA" id="ARBA00022670"/>
    </source>
</evidence>
<protein>
    <submittedName>
        <fullName evidence="8">Peptidase S1 domain-containing protein</fullName>
    </submittedName>
</protein>
<dbReference type="PRINTS" id="PR00722">
    <property type="entry name" value="CHYMOTRYPSIN"/>
</dbReference>
<keyword evidence="1 5" id="KW-0645">Protease</keyword>
<dbReference type="InterPro" id="IPR043504">
    <property type="entry name" value="Peptidase_S1_PA_chymotrypsin"/>
</dbReference>
<dbReference type="PROSITE" id="PS00134">
    <property type="entry name" value="TRYPSIN_HIS"/>
    <property type="match status" value="1"/>
</dbReference>
<evidence type="ECO:0000259" key="6">
    <source>
        <dbReference type="PROSITE" id="PS50240"/>
    </source>
</evidence>
<dbReference type="WBParaSite" id="ACRNAN_scaffold3395.g7454.t1">
    <property type="protein sequence ID" value="ACRNAN_scaffold3395.g7454.t1"/>
    <property type="gene ID" value="ACRNAN_scaffold3395.g7454"/>
</dbReference>
<dbReference type="InterPro" id="IPR001254">
    <property type="entry name" value="Trypsin_dom"/>
</dbReference>
<dbReference type="GO" id="GO:0004252">
    <property type="term" value="F:serine-type endopeptidase activity"/>
    <property type="evidence" value="ECO:0007669"/>
    <property type="project" value="InterPro"/>
</dbReference>
<dbReference type="PANTHER" id="PTHR24252">
    <property type="entry name" value="ACROSIN-RELATED"/>
    <property type="match status" value="1"/>
</dbReference>
<keyword evidence="3 5" id="KW-0720">Serine protease</keyword>
<proteinExistence type="predicted"/>
<dbReference type="PROSITE" id="PS50240">
    <property type="entry name" value="TRYPSIN_DOM"/>
    <property type="match status" value="1"/>
</dbReference>
<dbReference type="GO" id="GO:0006508">
    <property type="term" value="P:proteolysis"/>
    <property type="evidence" value="ECO:0007669"/>
    <property type="project" value="UniProtKB-KW"/>
</dbReference>
<dbReference type="Gene3D" id="2.40.10.10">
    <property type="entry name" value="Trypsin-like serine proteases"/>
    <property type="match status" value="1"/>
</dbReference>
<evidence type="ECO:0000256" key="2">
    <source>
        <dbReference type="ARBA" id="ARBA00022801"/>
    </source>
</evidence>
<dbReference type="FunFam" id="2.40.10.10:FF:000003">
    <property type="entry name" value="Transmembrane serine protease 3"/>
    <property type="match status" value="1"/>
</dbReference>
<sequence>MPGRGLANFYLISGTNVVLPGQRLVGGKDSIEHAWPWTGQLLFDLRHQCGCVLIDPNFVLTAAHCFFKSRKPERYRVLLGGHKIYSGQLFQVRNISIHLLYHSFHAGSYDVAILRIDRPAPIDRNISTVCLPMAPPVVYKMCVVTGWGRIQEKGPSSKVLQEIHIPIMPTHLCNNFLHYRGLVHTPSEFCAGYNIGKVDSCQGDSGGPLVCRNLQDTAWELQGLVSWGIGCGQPGYPGIYTKVFNMLPWIRLQMLLL</sequence>
<keyword evidence="4" id="KW-1015">Disulfide bond</keyword>
<evidence type="ECO:0000256" key="4">
    <source>
        <dbReference type="ARBA" id="ARBA00023157"/>
    </source>
</evidence>
<dbReference type="Proteomes" id="UP000887540">
    <property type="component" value="Unplaced"/>
</dbReference>
<dbReference type="AlphaFoldDB" id="A0A914DR65"/>
<dbReference type="SUPFAM" id="SSF50494">
    <property type="entry name" value="Trypsin-like serine proteases"/>
    <property type="match status" value="1"/>
</dbReference>
<evidence type="ECO:0000256" key="3">
    <source>
        <dbReference type="ARBA" id="ARBA00022825"/>
    </source>
</evidence>
<dbReference type="Pfam" id="PF00089">
    <property type="entry name" value="Trypsin"/>
    <property type="match status" value="1"/>
</dbReference>
<evidence type="ECO:0000313" key="7">
    <source>
        <dbReference type="Proteomes" id="UP000887540"/>
    </source>
</evidence>
<organism evidence="7 8">
    <name type="scientific">Acrobeloides nanus</name>
    <dbReference type="NCBI Taxonomy" id="290746"/>
    <lineage>
        <taxon>Eukaryota</taxon>
        <taxon>Metazoa</taxon>
        <taxon>Ecdysozoa</taxon>
        <taxon>Nematoda</taxon>
        <taxon>Chromadorea</taxon>
        <taxon>Rhabditida</taxon>
        <taxon>Tylenchina</taxon>
        <taxon>Cephalobomorpha</taxon>
        <taxon>Cephaloboidea</taxon>
        <taxon>Cephalobidae</taxon>
        <taxon>Acrobeloides</taxon>
    </lineage>
</organism>
<evidence type="ECO:0000256" key="5">
    <source>
        <dbReference type="RuleBase" id="RU363034"/>
    </source>
</evidence>
<keyword evidence="2 5" id="KW-0378">Hydrolase</keyword>
<name>A0A914DR65_9BILA</name>
<dbReference type="PANTHER" id="PTHR24252:SF7">
    <property type="entry name" value="HYALIN"/>
    <property type="match status" value="1"/>
</dbReference>
<feature type="domain" description="Peptidase S1" evidence="6">
    <location>
        <begin position="24"/>
        <end position="255"/>
    </location>
</feature>
<dbReference type="InterPro" id="IPR018114">
    <property type="entry name" value="TRYPSIN_HIS"/>
</dbReference>
<dbReference type="InterPro" id="IPR001314">
    <property type="entry name" value="Peptidase_S1A"/>
</dbReference>
<reference evidence="8" key="1">
    <citation type="submission" date="2022-11" db="UniProtKB">
        <authorList>
            <consortium name="WormBaseParasite"/>
        </authorList>
    </citation>
    <scope>IDENTIFICATION</scope>
</reference>
<dbReference type="CDD" id="cd00190">
    <property type="entry name" value="Tryp_SPc"/>
    <property type="match status" value="1"/>
</dbReference>
<dbReference type="InterPro" id="IPR033116">
    <property type="entry name" value="TRYPSIN_SER"/>
</dbReference>
<accession>A0A914DR65</accession>
<dbReference type="SMART" id="SM00020">
    <property type="entry name" value="Tryp_SPc"/>
    <property type="match status" value="1"/>
</dbReference>
<dbReference type="InterPro" id="IPR009003">
    <property type="entry name" value="Peptidase_S1_PA"/>
</dbReference>
<evidence type="ECO:0000313" key="8">
    <source>
        <dbReference type="WBParaSite" id="ACRNAN_scaffold3395.g7454.t1"/>
    </source>
</evidence>
<keyword evidence="7" id="KW-1185">Reference proteome</keyword>
<dbReference type="PROSITE" id="PS00135">
    <property type="entry name" value="TRYPSIN_SER"/>
    <property type="match status" value="1"/>
</dbReference>